<dbReference type="InterPro" id="IPR015421">
    <property type="entry name" value="PyrdxlP-dep_Trfase_major"/>
</dbReference>
<dbReference type="Gene3D" id="3.90.1150.10">
    <property type="entry name" value="Aspartate Aminotransferase, domain 1"/>
    <property type="match status" value="1"/>
</dbReference>
<reference evidence="4 5" key="1">
    <citation type="journal article" date="2016" name="Nat. Commun.">
        <title>Thousands of microbial genomes shed light on interconnected biogeochemical processes in an aquifer system.</title>
        <authorList>
            <person name="Anantharaman K."/>
            <person name="Brown C.T."/>
            <person name="Hug L.A."/>
            <person name="Sharon I."/>
            <person name="Castelle C.J."/>
            <person name="Probst A.J."/>
            <person name="Thomas B.C."/>
            <person name="Singh A."/>
            <person name="Wilkins M.J."/>
            <person name="Karaoz U."/>
            <person name="Brodie E.L."/>
            <person name="Williams K.H."/>
            <person name="Hubbard S.S."/>
            <person name="Banfield J.F."/>
        </authorList>
    </citation>
    <scope>NUCLEOTIDE SEQUENCE [LARGE SCALE GENOMIC DNA]</scope>
</reference>
<dbReference type="Gene3D" id="3.40.640.10">
    <property type="entry name" value="Type I PLP-dependent aspartate aminotransferase-like (Major domain)"/>
    <property type="match status" value="1"/>
</dbReference>
<protein>
    <recommendedName>
        <fullName evidence="3">Aminotransferase class I/classII large domain-containing protein</fullName>
    </recommendedName>
</protein>
<dbReference type="SUPFAM" id="SSF53383">
    <property type="entry name" value="PLP-dependent transferases"/>
    <property type="match status" value="1"/>
</dbReference>
<dbReference type="Proteomes" id="UP000177354">
    <property type="component" value="Unassembled WGS sequence"/>
</dbReference>
<organism evidence="4 5">
    <name type="scientific">Candidatus Gottesmanbacteria bacterium RIFCSPHIGHO2_01_FULL_40_15</name>
    <dbReference type="NCBI Taxonomy" id="1798376"/>
    <lineage>
        <taxon>Bacteria</taxon>
        <taxon>Candidatus Gottesmaniibacteriota</taxon>
    </lineage>
</organism>
<dbReference type="PANTHER" id="PTHR13693">
    <property type="entry name" value="CLASS II AMINOTRANSFERASE/8-AMINO-7-OXONONANOATE SYNTHASE"/>
    <property type="match status" value="1"/>
</dbReference>
<evidence type="ECO:0000259" key="3">
    <source>
        <dbReference type="Pfam" id="PF00155"/>
    </source>
</evidence>
<dbReference type="AlphaFoldDB" id="A0A1F5Z754"/>
<accession>A0A1F5Z754</accession>
<comment type="caution">
    <text evidence="4">The sequence shown here is derived from an EMBL/GenBank/DDBJ whole genome shotgun (WGS) entry which is preliminary data.</text>
</comment>
<dbReference type="InterPro" id="IPR050087">
    <property type="entry name" value="AON_synthase_class-II"/>
</dbReference>
<dbReference type="GO" id="GO:0016740">
    <property type="term" value="F:transferase activity"/>
    <property type="evidence" value="ECO:0007669"/>
    <property type="project" value="UniProtKB-KW"/>
</dbReference>
<dbReference type="GO" id="GO:0030170">
    <property type="term" value="F:pyridoxal phosphate binding"/>
    <property type="evidence" value="ECO:0007669"/>
    <property type="project" value="InterPro"/>
</dbReference>
<comment type="cofactor">
    <cofactor evidence="1">
        <name>pyridoxal 5'-phosphate</name>
        <dbReference type="ChEBI" id="CHEBI:597326"/>
    </cofactor>
</comment>
<feature type="domain" description="Aminotransferase class I/classII large" evidence="3">
    <location>
        <begin position="51"/>
        <end position="407"/>
    </location>
</feature>
<dbReference type="EMBL" id="MFJF01000005">
    <property type="protein sequence ID" value="OGG08205.1"/>
    <property type="molecule type" value="Genomic_DNA"/>
</dbReference>
<evidence type="ECO:0000313" key="5">
    <source>
        <dbReference type="Proteomes" id="UP000177354"/>
    </source>
</evidence>
<evidence type="ECO:0000256" key="2">
    <source>
        <dbReference type="ARBA" id="ARBA00022679"/>
    </source>
</evidence>
<dbReference type="InterPro" id="IPR015424">
    <property type="entry name" value="PyrdxlP-dep_Trfase"/>
</dbReference>
<gene>
    <name evidence="4" type="ORF">A2777_02360</name>
</gene>
<evidence type="ECO:0000313" key="4">
    <source>
        <dbReference type="EMBL" id="OGG08205.1"/>
    </source>
</evidence>
<evidence type="ECO:0000256" key="1">
    <source>
        <dbReference type="ARBA" id="ARBA00001933"/>
    </source>
</evidence>
<keyword evidence="2" id="KW-0808">Transferase</keyword>
<name>A0A1F5Z754_9BACT</name>
<dbReference type="InterPro" id="IPR004839">
    <property type="entry name" value="Aminotransferase_I/II_large"/>
</dbReference>
<proteinExistence type="predicted"/>
<dbReference type="InterPro" id="IPR015422">
    <property type="entry name" value="PyrdxlP-dep_Trfase_small"/>
</dbReference>
<sequence length="412" mass="45874">MSGSNFNKLLYQEIKRIDKIKVTKRKEKIISGFSATPSPKANIGGKYYHVFNSNDYLGLRLHPQLLKAERNTSEKFGTGPGAVRFISGTLEVHRQLESAVARFHKRDDAIVFSSAFAANLAAIFCFIKGQSKDTNLGELPLVISDELNHRSIIDGIRLSGLPGENKLVYRHLDYDHLKDILNNGRKKYKRAIVITDGIFSMLGEYPDLKKMRRIIDLYDSKYDLGVLFLVDDSHGVGAVGNNGRGVEEITGAGADLLVGTFGKAFGSDGGYVAGNRIFIDYLRESSATYIYSNSITPGTAAAALCAVKLLDRPAGKKLLRKLENNIRYFRKICLKQGLQFASDSVHPIQPLLIGDPLKARKLVDKLFDNYILTTNISYPVVPKGHDEIRIQLSAVHDRKDIDRLVKFLSLNK</sequence>
<dbReference type="Pfam" id="PF00155">
    <property type="entry name" value="Aminotran_1_2"/>
    <property type="match status" value="1"/>
</dbReference>